<evidence type="ECO:0000256" key="5">
    <source>
        <dbReference type="ARBA" id="ARBA00093797"/>
    </source>
</evidence>
<sequence length="102" mass="11320">MTTTIDTLNHAFHLTQAMQSATALRDWERVAALADERSPLLMSLSPEQTPAALDTIRRIMDIDASIAQDAQADRDQLAQQFTESRDRIRAASAYQTTGMLQA</sequence>
<accession>A0A2Z5MQ17</accession>
<evidence type="ECO:0000256" key="4">
    <source>
        <dbReference type="ARBA" id="ARBA00023186"/>
    </source>
</evidence>
<keyword evidence="4" id="KW-0143">Chaperone</keyword>
<dbReference type="RefSeq" id="WP_114175531.1">
    <property type="nucleotide sequence ID" value="NZ_CP024902.1"/>
</dbReference>
<keyword evidence="3" id="KW-1005">Bacterial flagellum biogenesis</keyword>
<dbReference type="GO" id="GO:0044781">
    <property type="term" value="P:bacterial-type flagellum organization"/>
    <property type="evidence" value="ECO:0007669"/>
    <property type="project" value="UniProtKB-KW"/>
</dbReference>
<dbReference type="InterPro" id="IPR008622">
    <property type="entry name" value="FliT"/>
</dbReference>
<dbReference type="EMBL" id="CP024902">
    <property type="protein sequence ID" value="AXF19219.1"/>
    <property type="molecule type" value="Genomic_DNA"/>
</dbReference>
<name>A0A2Z5MQ17_BURPY</name>
<dbReference type="Gene3D" id="1.20.58.380">
    <property type="entry name" value="Flagellar protein flit"/>
    <property type="match status" value="1"/>
</dbReference>
<evidence type="ECO:0000256" key="2">
    <source>
        <dbReference type="ARBA" id="ARBA00022490"/>
    </source>
</evidence>
<keyword evidence="6" id="KW-0966">Cell projection</keyword>
<gene>
    <name evidence="6" type="ORF">CUJ89_00910</name>
</gene>
<dbReference type="Pfam" id="PF05400">
    <property type="entry name" value="FliT"/>
    <property type="match status" value="1"/>
</dbReference>
<proteinExistence type="predicted"/>
<protein>
    <recommendedName>
        <fullName evidence="5">Flagellar protein FliT</fullName>
    </recommendedName>
</protein>
<keyword evidence="6" id="KW-0282">Flagellum</keyword>
<keyword evidence="2" id="KW-0963">Cytoplasm</keyword>
<reference evidence="6 7" key="1">
    <citation type="journal article" date="2018" name="ISME J.">
        <title>Involvement of Burkholderiaceae and sulfurous volatiles in disease-suppressive soils.</title>
        <authorList>
            <person name="Carrion V.J."/>
            <person name="Cordovez V."/>
            <person name="Tyc O."/>
            <person name="Etalo D.W."/>
            <person name="de Bruijn I."/>
            <person name="de Jager V.C."/>
            <person name="Medema M.H."/>
            <person name="Eberl L."/>
            <person name="Raaijmakers J.M."/>
        </authorList>
    </citation>
    <scope>NUCLEOTIDE SEQUENCE [LARGE SCALE GENOMIC DNA]</scope>
    <source>
        <strain evidence="7">mHSR5</strain>
    </source>
</reference>
<dbReference type="OrthoDB" id="9009188at2"/>
<comment type="subcellular location">
    <subcellularLocation>
        <location evidence="1">Cytoplasm</location>
        <location evidence="1">Cytosol</location>
    </subcellularLocation>
</comment>
<evidence type="ECO:0000256" key="3">
    <source>
        <dbReference type="ARBA" id="ARBA00022795"/>
    </source>
</evidence>
<dbReference type="AlphaFoldDB" id="A0A2Z5MQ17"/>
<keyword evidence="6" id="KW-0969">Cilium</keyword>
<evidence type="ECO:0000256" key="1">
    <source>
        <dbReference type="ARBA" id="ARBA00004514"/>
    </source>
</evidence>
<organism evidence="6 7">
    <name type="scientific">Burkholderia pyrrocinia</name>
    <name type="common">Pseudomonas pyrrocinia</name>
    <dbReference type="NCBI Taxonomy" id="60550"/>
    <lineage>
        <taxon>Bacteria</taxon>
        <taxon>Pseudomonadati</taxon>
        <taxon>Pseudomonadota</taxon>
        <taxon>Betaproteobacteria</taxon>
        <taxon>Burkholderiales</taxon>
        <taxon>Burkholderiaceae</taxon>
        <taxon>Burkholderia</taxon>
        <taxon>Burkholderia cepacia complex</taxon>
    </lineage>
</organism>
<evidence type="ECO:0000313" key="6">
    <source>
        <dbReference type="EMBL" id="AXF19219.1"/>
    </source>
</evidence>
<dbReference type="Proteomes" id="UP000253104">
    <property type="component" value="Chromosome mHSR5_A"/>
</dbReference>
<evidence type="ECO:0000313" key="7">
    <source>
        <dbReference type="Proteomes" id="UP000253104"/>
    </source>
</evidence>